<evidence type="ECO:0000313" key="2">
    <source>
        <dbReference type="EMBL" id="KAJ4413041.1"/>
    </source>
</evidence>
<feature type="region of interest" description="Disordered" evidence="1">
    <location>
        <begin position="1"/>
        <end position="72"/>
    </location>
</feature>
<reference evidence="2" key="1">
    <citation type="submission" date="2022-10" db="EMBL/GenBank/DDBJ databases">
        <title>Tapping the CABI collections for fungal endophytes: first genome assemblies for Collariella, Neodidymelliopsis, Ascochyta clinopodiicola, Didymella pomorum, Didymosphaeria variabile, Neocosmospora piperis and Neocucurbitaria cava.</title>
        <authorList>
            <person name="Hill R."/>
        </authorList>
    </citation>
    <scope>NUCLEOTIDE SEQUENCE</scope>
    <source>
        <strain evidence="2">IMI 355091</strain>
    </source>
</reference>
<gene>
    <name evidence="2" type="ORF">N0V91_000015</name>
</gene>
<dbReference type="AlphaFoldDB" id="A0A9W8ZPM8"/>
<proteinExistence type="predicted"/>
<feature type="compositionally biased region" description="Low complexity" evidence="1">
    <location>
        <begin position="59"/>
        <end position="72"/>
    </location>
</feature>
<dbReference type="OrthoDB" id="3795030at2759"/>
<protein>
    <submittedName>
        <fullName evidence="2">Uncharacterized protein</fullName>
    </submittedName>
</protein>
<sequence length="72" mass="7360">MSSYGSSYYPAKGANNARPSTGYSAGSSNAAQFGRSSRTYGGRPQTVVVHNGGGSTKDSPNSSSASNSGYWK</sequence>
<feature type="compositionally biased region" description="Polar residues" evidence="1">
    <location>
        <begin position="17"/>
        <end position="39"/>
    </location>
</feature>
<name>A0A9W8ZPM8_9PLEO</name>
<dbReference type="Proteomes" id="UP001140510">
    <property type="component" value="Unassembled WGS sequence"/>
</dbReference>
<evidence type="ECO:0000256" key="1">
    <source>
        <dbReference type="SAM" id="MobiDB-lite"/>
    </source>
</evidence>
<evidence type="ECO:0000313" key="3">
    <source>
        <dbReference type="Proteomes" id="UP001140510"/>
    </source>
</evidence>
<dbReference type="EMBL" id="JAPEVA010000001">
    <property type="protein sequence ID" value="KAJ4413041.1"/>
    <property type="molecule type" value="Genomic_DNA"/>
</dbReference>
<keyword evidence="3" id="KW-1185">Reference proteome</keyword>
<comment type="caution">
    <text evidence="2">The sequence shown here is derived from an EMBL/GenBank/DDBJ whole genome shotgun (WGS) entry which is preliminary data.</text>
</comment>
<organism evidence="2 3">
    <name type="scientific">Didymella pomorum</name>
    <dbReference type="NCBI Taxonomy" id="749634"/>
    <lineage>
        <taxon>Eukaryota</taxon>
        <taxon>Fungi</taxon>
        <taxon>Dikarya</taxon>
        <taxon>Ascomycota</taxon>
        <taxon>Pezizomycotina</taxon>
        <taxon>Dothideomycetes</taxon>
        <taxon>Pleosporomycetidae</taxon>
        <taxon>Pleosporales</taxon>
        <taxon>Pleosporineae</taxon>
        <taxon>Didymellaceae</taxon>
        <taxon>Didymella</taxon>
    </lineage>
</organism>
<accession>A0A9W8ZPM8</accession>